<reference evidence="3" key="1">
    <citation type="submission" date="2021-01" db="EMBL/GenBank/DDBJ databases">
        <authorList>
            <person name="Corre E."/>
            <person name="Pelletier E."/>
            <person name="Niang G."/>
            <person name="Scheremetjew M."/>
            <person name="Finn R."/>
            <person name="Kale V."/>
            <person name="Holt S."/>
            <person name="Cochrane G."/>
            <person name="Meng A."/>
            <person name="Brown T."/>
            <person name="Cohen L."/>
        </authorList>
    </citation>
    <scope>NUCLEOTIDE SEQUENCE</scope>
    <source>
        <strain evidence="3">CCAP 955/1</strain>
    </source>
</reference>
<dbReference type="InterPro" id="IPR045055">
    <property type="entry name" value="DNA2/NAM7-like"/>
</dbReference>
<dbReference type="InterPro" id="IPR047187">
    <property type="entry name" value="SF1_C_Upf1"/>
</dbReference>
<feature type="domain" description="DNA2/NAM7 helicase helicase" evidence="1">
    <location>
        <begin position="183"/>
        <end position="252"/>
    </location>
</feature>
<evidence type="ECO:0000259" key="1">
    <source>
        <dbReference type="Pfam" id="PF13086"/>
    </source>
</evidence>
<dbReference type="CDD" id="cd18808">
    <property type="entry name" value="SF1_C_Upf1"/>
    <property type="match status" value="1"/>
</dbReference>
<dbReference type="AlphaFoldDB" id="A0A7S3M564"/>
<dbReference type="GO" id="GO:0004386">
    <property type="term" value="F:helicase activity"/>
    <property type="evidence" value="ECO:0007669"/>
    <property type="project" value="InterPro"/>
</dbReference>
<evidence type="ECO:0000313" key="3">
    <source>
        <dbReference type="EMBL" id="CAE0283889.1"/>
    </source>
</evidence>
<organism evidence="3">
    <name type="scientific">Spumella elongata</name>
    <dbReference type="NCBI Taxonomy" id="89044"/>
    <lineage>
        <taxon>Eukaryota</taxon>
        <taxon>Sar</taxon>
        <taxon>Stramenopiles</taxon>
        <taxon>Ochrophyta</taxon>
        <taxon>Chrysophyceae</taxon>
        <taxon>Chromulinales</taxon>
        <taxon>Chromulinaceae</taxon>
        <taxon>Spumella</taxon>
    </lineage>
</organism>
<sequence length="870" mass="98171">MTQKSRTDLKEIEELCKSCAFGYDSVSTTGTRDISFCQGGEYLMCLQDHILAEVRTEINERLLATEQRDVLKAKSYVKNGRLELRVKESALDFDPHLLVVKAVPRGNICILKRAKDVFHVELEDSSFLSSAEGTSFEIIAGLSEYAKLLYAVNSEEIPQYLLDGNGPPALNFTGWETCVVDHKLNASQAQAVQRYLNTISGVMLLEGPPGTGKSYTISVLVKCLVAVDNCRIVVITAPSNKAVESIARKLEDAQCDYRIVAREEKLSKDFHHRRVKVDEVRKCGVRIVLCTMSKCFQLSSVISDVELIIDEAGQASQPLTLVPFMLRPRRCLMVGDMHQLRPLVRHSHAKEHHFDMSMLERLQLLSVAEDIPVPRLLEGRRCAEEIMAFSNREFYGGTLVSSVNRDLLEQEGIALSPLCMIDVKSRRRLDCINDAEIKAVREILKLFKTRPGIDIKKDVVVLCFYNNQLFAMDEKLRRSRLVVPNSSVDSFQGGEKKIVLISFSKSCNGAGFLADPNRLNVALTRAQDSLVLIGDHEFLTRVGKDNVLGRLMQHVEDTHVRKSLHECLVRSDVSAMLDCVTEADLPNYFQPLRLPFKLALVMKKIEAASMSSTVHSDLVSRACAAIEDGSAEARKIVQHYTTRKYASIQNVEEGSDLQIFCALRDFHALEFSQAMYEEMLAVFAHLSAVIHNVYLRLMARNTALWIRFRLNDTPAVFNKIVEEYHDLDEEYREAGLFGTQHLLKCGTVLLRMERHPEAIKVLKRVADVDDLTVHALNCDDVYAARCMLAEALHHKDPGDKKVRLYLRSANNLCKMYSMQRAWSFEMLAGSFLDAGNNEEAFNLSKEALMRNPGNAHACLIHRCAERLRRL</sequence>
<dbReference type="InterPro" id="IPR027417">
    <property type="entry name" value="P-loop_NTPase"/>
</dbReference>
<dbReference type="Pfam" id="PF13087">
    <property type="entry name" value="AAA_12"/>
    <property type="match status" value="1"/>
</dbReference>
<dbReference type="InterPro" id="IPR011990">
    <property type="entry name" value="TPR-like_helical_dom_sf"/>
</dbReference>
<evidence type="ECO:0000259" key="2">
    <source>
        <dbReference type="Pfam" id="PF13087"/>
    </source>
</evidence>
<dbReference type="SUPFAM" id="SSF52540">
    <property type="entry name" value="P-loop containing nucleoside triphosphate hydrolases"/>
    <property type="match status" value="1"/>
</dbReference>
<gene>
    <name evidence="3" type="ORF">SELO1098_LOCUS12724</name>
</gene>
<name>A0A7S3M564_9STRA</name>
<dbReference type="Gene3D" id="3.40.50.300">
    <property type="entry name" value="P-loop containing nucleotide triphosphate hydrolases"/>
    <property type="match status" value="2"/>
</dbReference>
<dbReference type="PANTHER" id="PTHR10887:SF495">
    <property type="entry name" value="HELICASE SENATAXIN ISOFORM X1-RELATED"/>
    <property type="match status" value="1"/>
</dbReference>
<protein>
    <submittedName>
        <fullName evidence="3">Uncharacterized protein</fullName>
    </submittedName>
</protein>
<accession>A0A7S3M564</accession>
<dbReference type="Pfam" id="PF13086">
    <property type="entry name" value="AAA_11"/>
    <property type="match status" value="2"/>
</dbReference>
<dbReference type="InterPro" id="IPR041677">
    <property type="entry name" value="DNA2/NAM7_AAA_11"/>
</dbReference>
<feature type="domain" description="DNA2/NAM7 helicase-like C-terminal" evidence="2">
    <location>
        <begin position="355"/>
        <end position="536"/>
    </location>
</feature>
<dbReference type="Gene3D" id="1.25.40.10">
    <property type="entry name" value="Tetratricopeptide repeat domain"/>
    <property type="match status" value="1"/>
</dbReference>
<dbReference type="InterPro" id="IPR041679">
    <property type="entry name" value="DNA2/NAM7-like_C"/>
</dbReference>
<feature type="domain" description="DNA2/NAM7 helicase helicase" evidence="1">
    <location>
        <begin position="264"/>
        <end position="344"/>
    </location>
</feature>
<dbReference type="EMBL" id="HBIC01025720">
    <property type="protein sequence ID" value="CAE0283889.1"/>
    <property type="molecule type" value="Transcribed_RNA"/>
</dbReference>
<proteinExistence type="predicted"/>
<dbReference type="PANTHER" id="PTHR10887">
    <property type="entry name" value="DNA2/NAM7 HELICASE FAMILY"/>
    <property type="match status" value="1"/>
</dbReference>